<dbReference type="Gene3D" id="3.40.50.80">
    <property type="entry name" value="Nucleotide-binding domain of ferredoxin-NADP reductase (FNR) module"/>
    <property type="match status" value="1"/>
</dbReference>
<dbReference type="Gene3D" id="1.10.490.10">
    <property type="entry name" value="Globins"/>
    <property type="match status" value="1"/>
</dbReference>
<sequence length="400" mass="42614">MLSAESATTVRATLPVIGASLDAITDRFYSTMFAERPDLLDGLFNRGNQASGEQRRALAASIAGFATALLANPQERPDALLSRIAHKHTAVGVTDDQYIIVHKYLFGAIADVLGDAVTPEVAAAWDDVYWLMAGALIAREARIYAEAGAADGRTWRPWTVVRCTEETPDVVSYTLRPVGDAPIPVARPGQYVSVRVPLADGTRQLRQYSLSGGVGAGLRRITVKRVRGGSDGATPPGEVSNLLHDTVREGDELTLSAPFGDLRLEDGDGPVVLASAGIGCTPITAMLHHLAETGSQRRLLLLHADRSERTHALRGEAEELVGRLPGAERVFFYEDGSGGAAARAGRMDLDGVDVPSDATVYLCGPLPFMREVRGGFLRAGVPASAVCYEVFGPDLWLGAD</sequence>
<accession>A0A7W9YGR4</accession>
<dbReference type="GO" id="GO:0046210">
    <property type="term" value="P:nitric oxide catabolic process"/>
    <property type="evidence" value="ECO:0007669"/>
    <property type="project" value="TreeGrafter"/>
</dbReference>
<gene>
    <name evidence="13" type="ORF">HNR23_001909</name>
</gene>
<comment type="catalytic activity">
    <reaction evidence="9">
        <text>2 nitric oxide + NADPH + 2 O2 = 2 nitrate + NADP(+) + H(+)</text>
        <dbReference type="Rhea" id="RHEA:19465"/>
        <dbReference type="ChEBI" id="CHEBI:15378"/>
        <dbReference type="ChEBI" id="CHEBI:15379"/>
        <dbReference type="ChEBI" id="CHEBI:16480"/>
        <dbReference type="ChEBI" id="CHEBI:17632"/>
        <dbReference type="ChEBI" id="CHEBI:57783"/>
        <dbReference type="ChEBI" id="CHEBI:58349"/>
        <dbReference type="EC" id="1.14.12.17"/>
    </reaction>
</comment>
<keyword evidence="14" id="KW-1185">Reference proteome</keyword>
<comment type="caution">
    <text evidence="13">The sequence shown here is derived from an EMBL/GenBank/DDBJ whole genome shotgun (WGS) entry which is preliminary data.</text>
</comment>
<dbReference type="Gene3D" id="2.40.30.10">
    <property type="entry name" value="Translation factors"/>
    <property type="match status" value="1"/>
</dbReference>
<dbReference type="GO" id="GO:0046872">
    <property type="term" value="F:metal ion binding"/>
    <property type="evidence" value="ECO:0007669"/>
    <property type="project" value="UniProtKB-KW"/>
</dbReference>
<dbReference type="EMBL" id="JACHDS010000001">
    <property type="protein sequence ID" value="MBB6171849.1"/>
    <property type="molecule type" value="Genomic_DNA"/>
</dbReference>
<dbReference type="EC" id="1.14.12.17" evidence="2"/>
<dbReference type="Proteomes" id="UP000546642">
    <property type="component" value="Unassembled WGS sequence"/>
</dbReference>
<evidence type="ECO:0000256" key="9">
    <source>
        <dbReference type="ARBA" id="ARBA00049433"/>
    </source>
</evidence>
<evidence type="ECO:0000256" key="5">
    <source>
        <dbReference type="ARBA" id="ARBA00022723"/>
    </source>
</evidence>
<keyword evidence="6" id="KW-0408">Iron</keyword>
<dbReference type="PANTHER" id="PTHR43396">
    <property type="entry name" value="FLAVOHEMOPROTEIN"/>
    <property type="match status" value="1"/>
</dbReference>
<evidence type="ECO:0000256" key="4">
    <source>
        <dbReference type="ARBA" id="ARBA00022621"/>
    </source>
</evidence>
<evidence type="ECO:0000256" key="3">
    <source>
        <dbReference type="ARBA" id="ARBA00022617"/>
    </source>
</evidence>
<dbReference type="SUPFAM" id="SSF46458">
    <property type="entry name" value="Globin-like"/>
    <property type="match status" value="1"/>
</dbReference>
<keyword evidence="10" id="KW-0813">Transport</keyword>
<dbReference type="GO" id="GO:0071949">
    <property type="term" value="F:FAD binding"/>
    <property type="evidence" value="ECO:0007669"/>
    <property type="project" value="TreeGrafter"/>
</dbReference>
<evidence type="ECO:0000313" key="14">
    <source>
        <dbReference type="Proteomes" id="UP000546642"/>
    </source>
</evidence>
<dbReference type="AlphaFoldDB" id="A0A7W9YGR4"/>
<dbReference type="InterPro" id="IPR001433">
    <property type="entry name" value="OxRdtase_FAD/NAD-bd"/>
</dbReference>
<dbReference type="RefSeq" id="WP_184075111.1">
    <property type="nucleotide sequence ID" value="NZ_JACHDS010000001.1"/>
</dbReference>
<dbReference type="GO" id="GO:0051537">
    <property type="term" value="F:2 iron, 2 sulfur cluster binding"/>
    <property type="evidence" value="ECO:0007669"/>
    <property type="project" value="UniProtKB-KW"/>
</dbReference>
<reference evidence="13 14" key="1">
    <citation type="submission" date="2020-08" db="EMBL/GenBank/DDBJ databases">
        <title>Sequencing the genomes of 1000 actinobacteria strains.</title>
        <authorList>
            <person name="Klenk H.-P."/>
        </authorList>
    </citation>
    <scope>NUCLEOTIDE SEQUENCE [LARGE SCALE GENOMIC DNA]</scope>
    <source>
        <strain evidence="13 14">DSM 46659</strain>
    </source>
</reference>
<evidence type="ECO:0000259" key="12">
    <source>
        <dbReference type="PROSITE" id="PS51384"/>
    </source>
</evidence>
<organism evidence="13 14">
    <name type="scientific">Nocardiopsis mwathae</name>
    <dbReference type="NCBI Taxonomy" id="1472723"/>
    <lineage>
        <taxon>Bacteria</taxon>
        <taxon>Bacillati</taxon>
        <taxon>Actinomycetota</taxon>
        <taxon>Actinomycetes</taxon>
        <taxon>Streptosporangiales</taxon>
        <taxon>Nocardiopsidaceae</taxon>
        <taxon>Nocardiopsis</taxon>
    </lineage>
</organism>
<dbReference type="GO" id="GO:0071500">
    <property type="term" value="P:cellular response to nitrosative stress"/>
    <property type="evidence" value="ECO:0007669"/>
    <property type="project" value="TreeGrafter"/>
</dbReference>
<evidence type="ECO:0000259" key="11">
    <source>
        <dbReference type="PROSITE" id="PS01033"/>
    </source>
</evidence>
<evidence type="ECO:0000256" key="2">
    <source>
        <dbReference type="ARBA" id="ARBA00012229"/>
    </source>
</evidence>
<dbReference type="SUPFAM" id="SSF52343">
    <property type="entry name" value="Ferredoxin reductase-like, C-terminal NADP-linked domain"/>
    <property type="match status" value="1"/>
</dbReference>
<evidence type="ECO:0000256" key="7">
    <source>
        <dbReference type="ARBA" id="ARBA00023027"/>
    </source>
</evidence>
<evidence type="ECO:0000256" key="6">
    <source>
        <dbReference type="ARBA" id="ARBA00023004"/>
    </source>
</evidence>
<keyword evidence="13" id="KW-0223">Dioxygenase</keyword>
<dbReference type="Pfam" id="PF00175">
    <property type="entry name" value="NAD_binding_1"/>
    <property type="match status" value="1"/>
</dbReference>
<protein>
    <recommendedName>
        <fullName evidence="2">nitric oxide dioxygenase</fullName>
        <ecNumber evidence="2">1.14.12.17</ecNumber>
    </recommendedName>
</protein>
<dbReference type="GO" id="GO:0020037">
    <property type="term" value="F:heme binding"/>
    <property type="evidence" value="ECO:0007669"/>
    <property type="project" value="InterPro"/>
</dbReference>
<dbReference type="GO" id="GO:0019825">
    <property type="term" value="F:oxygen binding"/>
    <property type="evidence" value="ECO:0007669"/>
    <property type="project" value="InterPro"/>
</dbReference>
<dbReference type="InterPro" id="IPR012292">
    <property type="entry name" value="Globin/Proto"/>
</dbReference>
<feature type="domain" description="FAD-binding FR-type" evidence="12">
    <location>
        <begin position="153"/>
        <end position="265"/>
    </location>
</feature>
<keyword evidence="7" id="KW-0520">NAD</keyword>
<keyword evidence="3 10" id="KW-0349">Heme</keyword>
<evidence type="ECO:0000256" key="10">
    <source>
        <dbReference type="RuleBase" id="RU000356"/>
    </source>
</evidence>
<evidence type="ECO:0000313" key="13">
    <source>
        <dbReference type="EMBL" id="MBB6171849.1"/>
    </source>
</evidence>
<dbReference type="InterPro" id="IPR039261">
    <property type="entry name" value="FNR_nucleotide-bd"/>
</dbReference>
<keyword evidence="4 10" id="KW-0561">Oxygen transport</keyword>
<dbReference type="GO" id="GO:0005344">
    <property type="term" value="F:oxygen carrier activity"/>
    <property type="evidence" value="ECO:0007669"/>
    <property type="project" value="UniProtKB-KW"/>
</dbReference>
<dbReference type="PROSITE" id="PS51384">
    <property type="entry name" value="FAD_FR"/>
    <property type="match status" value="1"/>
</dbReference>
<proteinExistence type="inferred from homology"/>
<dbReference type="Pfam" id="PF00042">
    <property type="entry name" value="Globin"/>
    <property type="match status" value="1"/>
</dbReference>
<dbReference type="InterPro" id="IPR017938">
    <property type="entry name" value="Riboflavin_synthase-like_b-brl"/>
</dbReference>
<dbReference type="InterPro" id="IPR009050">
    <property type="entry name" value="Globin-like_sf"/>
</dbReference>
<dbReference type="SUPFAM" id="SSF63380">
    <property type="entry name" value="Riboflavin synthase domain-like"/>
    <property type="match status" value="1"/>
</dbReference>
<name>A0A7W9YGR4_9ACTN</name>
<dbReference type="CDD" id="cd14782">
    <property type="entry name" value="FHb-globin_2"/>
    <property type="match status" value="1"/>
</dbReference>
<dbReference type="InterPro" id="IPR000971">
    <property type="entry name" value="Globin"/>
</dbReference>
<dbReference type="GO" id="GO:0008941">
    <property type="term" value="F:nitric oxide dioxygenase NAD(P)H activity"/>
    <property type="evidence" value="ECO:0007669"/>
    <property type="project" value="UniProtKB-EC"/>
</dbReference>
<dbReference type="CDD" id="cd06184">
    <property type="entry name" value="flavohem_like_fad_nad_binding"/>
    <property type="match status" value="1"/>
</dbReference>
<keyword evidence="13" id="KW-0560">Oxidoreductase</keyword>
<comment type="similarity">
    <text evidence="1">In the C-terminal section; belongs to the flavoprotein pyridine nucleotide cytochrome reductase family.</text>
</comment>
<keyword evidence="5" id="KW-0479">Metal-binding</keyword>
<evidence type="ECO:0000256" key="1">
    <source>
        <dbReference type="ARBA" id="ARBA00006401"/>
    </source>
</evidence>
<dbReference type="PROSITE" id="PS01033">
    <property type="entry name" value="GLOBIN"/>
    <property type="match status" value="1"/>
</dbReference>
<evidence type="ECO:0000256" key="8">
    <source>
        <dbReference type="ARBA" id="ARBA00048649"/>
    </source>
</evidence>
<dbReference type="InterPro" id="IPR017927">
    <property type="entry name" value="FAD-bd_FR_type"/>
</dbReference>
<comment type="catalytic activity">
    <reaction evidence="8">
        <text>2 nitric oxide + NADH + 2 O2 = 2 nitrate + NAD(+) + H(+)</text>
        <dbReference type="Rhea" id="RHEA:19469"/>
        <dbReference type="ChEBI" id="CHEBI:15378"/>
        <dbReference type="ChEBI" id="CHEBI:15379"/>
        <dbReference type="ChEBI" id="CHEBI:16480"/>
        <dbReference type="ChEBI" id="CHEBI:17632"/>
        <dbReference type="ChEBI" id="CHEBI:57540"/>
        <dbReference type="ChEBI" id="CHEBI:57945"/>
        <dbReference type="EC" id="1.14.12.17"/>
    </reaction>
</comment>
<feature type="domain" description="Globin" evidence="11">
    <location>
        <begin position="1"/>
        <end position="141"/>
    </location>
</feature>
<comment type="similarity">
    <text evidence="10">Belongs to the globin family.</text>
</comment>
<dbReference type="PANTHER" id="PTHR43396:SF3">
    <property type="entry name" value="FLAVOHEMOPROTEIN"/>
    <property type="match status" value="1"/>
</dbReference>